<proteinExistence type="predicted"/>
<dbReference type="InParanoid" id="A0A1X7UFZ7"/>
<dbReference type="EnsemblMetazoa" id="Aqu2.1.26889_001">
    <property type="protein sequence ID" value="Aqu2.1.26889_001"/>
    <property type="gene ID" value="Aqu2.1.26889"/>
</dbReference>
<name>A0A1X7UFZ7_AMPQE</name>
<reference evidence="1" key="1">
    <citation type="submission" date="2017-05" db="UniProtKB">
        <authorList>
            <consortium name="EnsemblMetazoa"/>
        </authorList>
    </citation>
    <scope>IDENTIFICATION</scope>
</reference>
<sequence length="56" mass="6238">YPGRHQGGTYGCVIDINHNDISSYCADSVSFICGPPCQHFRTLMARLNEANTVFLF</sequence>
<organism evidence="1">
    <name type="scientific">Amphimedon queenslandica</name>
    <name type="common">Sponge</name>
    <dbReference type="NCBI Taxonomy" id="400682"/>
    <lineage>
        <taxon>Eukaryota</taxon>
        <taxon>Metazoa</taxon>
        <taxon>Porifera</taxon>
        <taxon>Demospongiae</taxon>
        <taxon>Heteroscleromorpha</taxon>
        <taxon>Haplosclerida</taxon>
        <taxon>Niphatidae</taxon>
        <taxon>Amphimedon</taxon>
    </lineage>
</organism>
<accession>A0A1X7UFZ7</accession>
<protein>
    <submittedName>
        <fullName evidence="1">Uncharacterized protein</fullName>
    </submittedName>
</protein>
<evidence type="ECO:0000313" key="1">
    <source>
        <dbReference type="EnsemblMetazoa" id="Aqu2.1.26889_001"/>
    </source>
</evidence>
<dbReference type="AlphaFoldDB" id="A0A1X7UFZ7"/>